<keyword evidence="3" id="KW-1185">Reference proteome</keyword>
<feature type="region of interest" description="Disordered" evidence="1">
    <location>
        <begin position="1"/>
        <end position="27"/>
    </location>
</feature>
<accession>A0A5B7HHT2</accession>
<organism evidence="2 3">
    <name type="scientific">Portunus trituberculatus</name>
    <name type="common">Swimming crab</name>
    <name type="synonym">Neptunus trituberculatus</name>
    <dbReference type="NCBI Taxonomy" id="210409"/>
    <lineage>
        <taxon>Eukaryota</taxon>
        <taxon>Metazoa</taxon>
        <taxon>Ecdysozoa</taxon>
        <taxon>Arthropoda</taxon>
        <taxon>Crustacea</taxon>
        <taxon>Multicrustacea</taxon>
        <taxon>Malacostraca</taxon>
        <taxon>Eumalacostraca</taxon>
        <taxon>Eucarida</taxon>
        <taxon>Decapoda</taxon>
        <taxon>Pleocyemata</taxon>
        <taxon>Brachyura</taxon>
        <taxon>Eubrachyura</taxon>
        <taxon>Portunoidea</taxon>
        <taxon>Portunidae</taxon>
        <taxon>Portuninae</taxon>
        <taxon>Portunus</taxon>
    </lineage>
</organism>
<gene>
    <name evidence="2" type="ORF">E2C01_066685</name>
</gene>
<dbReference type="EMBL" id="VSRR010034641">
    <property type="protein sequence ID" value="MPC72381.1"/>
    <property type="molecule type" value="Genomic_DNA"/>
</dbReference>
<evidence type="ECO:0000313" key="2">
    <source>
        <dbReference type="EMBL" id="MPC72381.1"/>
    </source>
</evidence>
<evidence type="ECO:0000313" key="3">
    <source>
        <dbReference type="Proteomes" id="UP000324222"/>
    </source>
</evidence>
<protein>
    <submittedName>
        <fullName evidence="2">Uncharacterized protein</fullName>
    </submittedName>
</protein>
<dbReference type="Proteomes" id="UP000324222">
    <property type="component" value="Unassembled WGS sequence"/>
</dbReference>
<dbReference type="AlphaFoldDB" id="A0A5B7HHT2"/>
<proteinExistence type="predicted"/>
<name>A0A5B7HHT2_PORTR</name>
<evidence type="ECO:0000256" key="1">
    <source>
        <dbReference type="SAM" id="MobiDB-lite"/>
    </source>
</evidence>
<reference evidence="2 3" key="1">
    <citation type="submission" date="2019-05" db="EMBL/GenBank/DDBJ databases">
        <title>Another draft genome of Portunus trituberculatus and its Hox gene families provides insights of decapod evolution.</title>
        <authorList>
            <person name="Jeong J.-H."/>
            <person name="Song I."/>
            <person name="Kim S."/>
            <person name="Choi T."/>
            <person name="Kim D."/>
            <person name="Ryu S."/>
            <person name="Kim W."/>
        </authorList>
    </citation>
    <scope>NUCLEOTIDE SEQUENCE [LARGE SCALE GENOMIC DNA]</scope>
    <source>
        <tissue evidence="2">Muscle</tissue>
    </source>
</reference>
<comment type="caution">
    <text evidence="2">The sequence shown here is derived from an EMBL/GenBank/DDBJ whole genome shotgun (WGS) entry which is preliminary data.</text>
</comment>
<sequence>MQDTIRRGELMVGSPRPQLEGCKDPGTVTTIQTTMKTLTVRLSNPRGVTSFPSVCQTPVTYIDQDPSTSTTTDYKYS</sequence>